<keyword evidence="8 13" id="KW-0863">Zinc-finger</keyword>
<dbReference type="Gene3D" id="1.25.40.560">
    <property type="match status" value="1"/>
</dbReference>
<evidence type="ECO:0000313" key="17">
    <source>
        <dbReference type="EMBL" id="CAH1783090.1"/>
    </source>
</evidence>
<dbReference type="PROSITE" id="PS50802">
    <property type="entry name" value="OTU"/>
    <property type="match status" value="1"/>
</dbReference>
<dbReference type="CDD" id="cd22767">
    <property type="entry name" value="OTU_ZRANB1"/>
    <property type="match status" value="1"/>
</dbReference>
<feature type="region of interest" description="Disordered" evidence="14">
    <location>
        <begin position="129"/>
        <end position="164"/>
    </location>
</feature>
<proteinExistence type="inferred from homology"/>
<dbReference type="GO" id="GO:0035523">
    <property type="term" value="P:protein K29-linked deubiquitination"/>
    <property type="evidence" value="ECO:0007669"/>
    <property type="project" value="TreeGrafter"/>
</dbReference>
<keyword evidence="4" id="KW-0645">Protease</keyword>
<evidence type="ECO:0000256" key="7">
    <source>
        <dbReference type="ARBA" id="ARBA00022737"/>
    </source>
</evidence>
<evidence type="ECO:0000256" key="12">
    <source>
        <dbReference type="ARBA" id="ARBA00022833"/>
    </source>
</evidence>
<feature type="compositionally biased region" description="Polar residues" evidence="14">
    <location>
        <begin position="130"/>
        <end position="145"/>
    </location>
</feature>
<accession>A0A8S4NMK8</accession>
<dbReference type="Pfam" id="PF02338">
    <property type="entry name" value="OTU"/>
    <property type="match status" value="1"/>
</dbReference>
<dbReference type="GO" id="GO:0016055">
    <property type="term" value="P:Wnt signaling pathway"/>
    <property type="evidence" value="ECO:0007669"/>
    <property type="project" value="UniProtKB-KW"/>
</dbReference>
<dbReference type="GO" id="GO:0070530">
    <property type="term" value="F:K63-linked polyubiquitin modification-dependent protein binding"/>
    <property type="evidence" value="ECO:0007669"/>
    <property type="project" value="TreeGrafter"/>
</dbReference>
<dbReference type="GO" id="GO:0030177">
    <property type="term" value="P:positive regulation of Wnt signaling pathway"/>
    <property type="evidence" value="ECO:0007669"/>
    <property type="project" value="TreeGrafter"/>
</dbReference>
<dbReference type="InterPro" id="IPR003323">
    <property type="entry name" value="OTU_dom"/>
</dbReference>
<evidence type="ECO:0000256" key="1">
    <source>
        <dbReference type="ARBA" id="ARBA00000707"/>
    </source>
</evidence>
<feature type="domain" description="OTU" evidence="16">
    <location>
        <begin position="433"/>
        <end position="591"/>
    </location>
</feature>
<evidence type="ECO:0000256" key="5">
    <source>
        <dbReference type="ARBA" id="ARBA00022687"/>
    </source>
</evidence>
<keyword evidence="18" id="KW-1185">Reference proteome</keyword>
<protein>
    <recommendedName>
        <fullName evidence="3">ubiquitinyl hydrolase 1</fullName>
        <ecNumber evidence="3">3.4.19.12</ecNumber>
    </recommendedName>
</protein>
<keyword evidence="5" id="KW-0879">Wnt signaling pathway</keyword>
<keyword evidence="10" id="KW-0378">Hydrolase</keyword>
<dbReference type="GO" id="GO:1990168">
    <property type="term" value="P:protein K33-linked deubiquitination"/>
    <property type="evidence" value="ECO:0007669"/>
    <property type="project" value="TreeGrafter"/>
</dbReference>
<evidence type="ECO:0000256" key="10">
    <source>
        <dbReference type="ARBA" id="ARBA00022801"/>
    </source>
</evidence>
<evidence type="ECO:0000256" key="8">
    <source>
        <dbReference type="ARBA" id="ARBA00022771"/>
    </source>
</evidence>
<feature type="region of interest" description="Disordered" evidence="14">
    <location>
        <begin position="207"/>
        <end position="227"/>
    </location>
</feature>
<evidence type="ECO:0000256" key="3">
    <source>
        <dbReference type="ARBA" id="ARBA00012759"/>
    </source>
</evidence>
<dbReference type="PANTHER" id="PTHR13367:SF28">
    <property type="entry name" value="UBIQUITIN THIOESTERASE ZRANB1"/>
    <property type="match status" value="1"/>
</dbReference>
<dbReference type="EC" id="3.4.19.12" evidence="3"/>
<sequence>MSEYADEKWNCEYCTYQNFAASKRCTLCRAPKQLQYINEAERVGDIYKMAPCSLVTQDLPQRQGSPKKVATSRLYDPDAKWSCEKCTYLNWPRSHKCTQCLSPKSDGATVSSMKPLSINVNIEERAISCGSPNRLSPRISPQSPSEAKAANNDRNRPKAGTSRGGAVKWSCQACTYENWPKANKCSLCGTVRDKNFVEALGACSNSRETLSNRKPSRHSPPGPSRKQEYIEGATASANMQDSNIEAGESRIKQIRNKMHEIDWLWLGACQGVVEGDIHSVESYLTIGGDPARQITQDEMLLLGRKSAFEVGYTLVHLAIRFKREDILAILLTSTDVPSKAIKRMPSHVSPDIAAELRREISASLRQRKGDFPCYFVAECATFSLPADIEDLPAPIQKQLYDELLDQDVQKELEVEEPVINWSVELTERYGSRLYALWNRTAGDCLLDSVLQATWGIFDRDNSLRRALADTLNEGAITFFPRWKEYESMQAQSLHFSLAESQWQEDWAVLLSLASQPGAALEQLHIFALAHILRRPVIVYGVKFVKSFRGETIGYARFQGVYLPILWEQSFCWKSPIALGYTRGHFSALVPMDTDCGASMGAGANLQGQGEEQVAYLPLMDSEGKLLPVHFLTGSELNREEIMLREWMDVIVTDGGLLVAQQKLTKNNALVSHMMETWLDRYRRLSHAIQTSHTVAPPSSPVLSSDGETDDE</sequence>
<dbReference type="GO" id="GO:0007010">
    <property type="term" value="P:cytoskeleton organization"/>
    <property type="evidence" value="ECO:0007669"/>
    <property type="project" value="TreeGrafter"/>
</dbReference>
<reference evidence="17" key="1">
    <citation type="submission" date="2022-03" db="EMBL/GenBank/DDBJ databases">
        <authorList>
            <person name="Martin C."/>
        </authorList>
    </citation>
    <scope>NUCLEOTIDE SEQUENCE</scope>
</reference>
<dbReference type="GO" id="GO:0004843">
    <property type="term" value="F:cysteine-type deubiquitinase activity"/>
    <property type="evidence" value="ECO:0007669"/>
    <property type="project" value="UniProtKB-EC"/>
</dbReference>
<feature type="domain" description="RanBP2-type" evidence="15">
    <location>
        <begin position="5"/>
        <end position="34"/>
    </location>
</feature>
<evidence type="ECO:0000313" key="18">
    <source>
        <dbReference type="Proteomes" id="UP000749559"/>
    </source>
</evidence>
<dbReference type="SUPFAM" id="SSF90209">
    <property type="entry name" value="Ran binding protein zinc finger-like"/>
    <property type="match status" value="3"/>
</dbReference>
<evidence type="ECO:0000256" key="4">
    <source>
        <dbReference type="ARBA" id="ARBA00022670"/>
    </source>
</evidence>
<gene>
    <name evidence="17" type="ORF">OFUS_LOCUS9460</name>
</gene>
<dbReference type="GO" id="GO:0016477">
    <property type="term" value="P:cell migration"/>
    <property type="evidence" value="ECO:0007669"/>
    <property type="project" value="TreeGrafter"/>
</dbReference>
<dbReference type="GO" id="GO:0005737">
    <property type="term" value="C:cytoplasm"/>
    <property type="evidence" value="ECO:0007669"/>
    <property type="project" value="TreeGrafter"/>
</dbReference>
<comment type="caution">
    <text evidence="17">The sequence shown here is derived from an EMBL/GenBank/DDBJ whole genome shotgun (WGS) entry which is preliminary data.</text>
</comment>
<dbReference type="InterPro" id="IPR051346">
    <property type="entry name" value="OTU_Deubiquitinase"/>
</dbReference>
<evidence type="ECO:0000256" key="11">
    <source>
        <dbReference type="ARBA" id="ARBA00022807"/>
    </source>
</evidence>
<feature type="region of interest" description="Disordered" evidence="14">
    <location>
        <begin position="689"/>
        <end position="711"/>
    </location>
</feature>
<dbReference type="PROSITE" id="PS50199">
    <property type="entry name" value="ZF_RANBP2_2"/>
    <property type="match status" value="3"/>
</dbReference>
<dbReference type="OrthoDB" id="6275030at2759"/>
<evidence type="ECO:0000259" key="16">
    <source>
        <dbReference type="PROSITE" id="PS50802"/>
    </source>
</evidence>
<dbReference type="GO" id="GO:0071947">
    <property type="term" value="P:protein deubiquitination involved in ubiquitin-dependent protein catabolic process"/>
    <property type="evidence" value="ECO:0007669"/>
    <property type="project" value="TreeGrafter"/>
</dbReference>
<dbReference type="PROSITE" id="PS01358">
    <property type="entry name" value="ZF_RANBP2_1"/>
    <property type="match status" value="3"/>
</dbReference>
<dbReference type="GO" id="GO:0008270">
    <property type="term" value="F:zinc ion binding"/>
    <property type="evidence" value="ECO:0007669"/>
    <property type="project" value="UniProtKB-KW"/>
</dbReference>
<feature type="domain" description="RanBP2-type" evidence="15">
    <location>
        <begin position="163"/>
        <end position="194"/>
    </location>
</feature>
<dbReference type="Proteomes" id="UP000749559">
    <property type="component" value="Unassembled WGS sequence"/>
</dbReference>
<dbReference type="Gene3D" id="2.30.30.380">
    <property type="entry name" value="Zn-finger domain of Sec23/24"/>
    <property type="match status" value="1"/>
</dbReference>
<dbReference type="InterPro" id="IPR049768">
    <property type="entry name" value="ZRANB1_OTU"/>
</dbReference>
<evidence type="ECO:0000256" key="9">
    <source>
        <dbReference type="ARBA" id="ARBA00022786"/>
    </source>
</evidence>
<comment type="catalytic activity">
    <reaction evidence="1">
        <text>Thiol-dependent hydrolysis of ester, thioester, amide, peptide and isopeptide bonds formed by the C-terminal Gly of ubiquitin (a 76-residue protein attached to proteins as an intracellular targeting signal).</text>
        <dbReference type="EC" id="3.4.19.12"/>
    </reaction>
</comment>
<dbReference type="Pfam" id="PF18418">
    <property type="entry name" value="AnkUBD"/>
    <property type="match status" value="1"/>
</dbReference>
<evidence type="ECO:0000256" key="2">
    <source>
        <dbReference type="ARBA" id="ARBA00005865"/>
    </source>
</evidence>
<evidence type="ECO:0000256" key="6">
    <source>
        <dbReference type="ARBA" id="ARBA00022723"/>
    </source>
</evidence>
<dbReference type="SMART" id="SM00547">
    <property type="entry name" value="ZnF_RBZ"/>
    <property type="match status" value="3"/>
</dbReference>
<dbReference type="GO" id="GO:0005634">
    <property type="term" value="C:nucleus"/>
    <property type="evidence" value="ECO:0007669"/>
    <property type="project" value="TreeGrafter"/>
</dbReference>
<keyword evidence="12" id="KW-0862">Zinc</keyword>
<evidence type="ECO:0000256" key="14">
    <source>
        <dbReference type="SAM" id="MobiDB-lite"/>
    </source>
</evidence>
<dbReference type="InterPro" id="IPR036443">
    <property type="entry name" value="Znf_RanBP2_sf"/>
</dbReference>
<dbReference type="EMBL" id="CAIIXF020000005">
    <property type="protein sequence ID" value="CAH1783090.1"/>
    <property type="molecule type" value="Genomic_DNA"/>
</dbReference>
<evidence type="ECO:0000256" key="13">
    <source>
        <dbReference type="PROSITE-ProRule" id="PRU00322"/>
    </source>
</evidence>
<dbReference type="Gene3D" id="4.10.1060.10">
    <property type="entry name" value="Zinc finger, RanBP2-type"/>
    <property type="match status" value="2"/>
</dbReference>
<dbReference type="Pfam" id="PF00641">
    <property type="entry name" value="Zn_ribbon_RanBP"/>
    <property type="match status" value="2"/>
</dbReference>
<keyword evidence="9" id="KW-0833">Ubl conjugation pathway</keyword>
<name>A0A8S4NMK8_OWEFU</name>
<dbReference type="AlphaFoldDB" id="A0A8S4NMK8"/>
<keyword evidence="6" id="KW-0479">Metal-binding</keyword>
<evidence type="ECO:0000259" key="15">
    <source>
        <dbReference type="PROSITE" id="PS50199"/>
    </source>
</evidence>
<dbReference type="InterPro" id="IPR041294">
    <property type="entry name" value="AnkUBD"/>
</dbReference>
<dbReference type="PANTHER" id="PTHR13367">
    <property type="entry name" value="UBIQUITIN THIOESTERASE"/>
    <property type="match status" value="1"/>
</dbReference>
<organism evidence="17 18">
    <name type="scientific">Owenia fusiformis</name>
    <name type="common">Polychaete worm</name>
    <dbReference type="NCBI Taxonomy" id="6347"/>
    <lineage>
        <taxon>Eukaryota</taxon>
        <taxon>Metazoa</taxon>
        <taxon>Spiralia</taxon>
        <taxon>Lophotrochozoa</taxon>
        <taxon>Annelida</taxon>
        <taxon>Polychaeta</taxon>
        <taxon>Sedentaria</taxon>
        <taxon>Canalipalpata</taxon>
        <taxon>Sabellida</taxon>
        <taxon>Oweniida</taxon>
        <taxon>Oweniidae</taxon>
        <taxon>Owenia</taxon>
    </lineage>
</organism>
<comment type="similarity">
    <text evidence="2">Belongs to the peptidase C64 family.</text>
</comment>
<keyword evidence="7" id="KW-0677">Repeat</keyword>
<feature type="domain" description="RanBP2-type" evidence="15">
    <location>
        <begin position="77"/>
        <end position="106"/>
    </location>
</feature>
<keyword evidence="11" id="KW-0788">Thiol protease</keyword>
<dbReference type="InterPro" id="IPR001876">
    <property type="entry name" value="Znf_RanBP2"/>
</dbReference>